<protein>
    <submittedName>
        <fullName evidence="1">Uncharacterized protein</fullName>
    </submittedName>
</protein>
<dbReference type="EMBL" id="GAIX01008027">
    <property type="protein sequence ID" value="JAA84533.1"/>
    <property type="molecule type" value="Transcribed_RNA"/>
</dbReference>
<evidence type="ECO:0000313" key="1">
    <source>
        <dbReference type="EMBL" id="JAA84533.1"/>
    </source>
</evidence>
<name>S4P6Q5_9NEOP</name>
<reference evidence="1" key="2">
    <citation type="submission" date="2013-05" db="EMBL/GenBank/DDBJ databases">
        <authorList>
            <person name="Carter J.-M."/>
            <person name="Baker S.C."/>
            <person name="Pink R."/>
            <person name="Carter D.R.F."/>
            <person name="Collins A."/>
            <person name="Tomlin J."/>
            <person name="Gibbs M."/>
            <person name="Breuker C.J."/>
        </authorList>
    </citation>
    <scope>NUCLEOTIDE SEQUENCE</scope>
    <source>
        <tissue evidence="1">Ovary</tissue>
    </source>
</reference>
<sequence length="109" mass="12955">MFGTHFECLFVRNGDYYVFFVRCFWTYHQCPRLHALRSVALFIDRGFPLTMSWSSGVHRNLDQDMHKQVKWHKVAKSSSIDSYMKMLGYAELLCMYEVHATELEHLLSL</sequence>
<proteinExistence type="predicted"/>
<dbReference type="AlphaFoldDB" id="S4P6Q5"/>
<reference evidence="1" key="1">
    <citation type="journal article" date="2013" name="BMC Genomics">
        <title>Unscrambling butterfly oogenesis.</title>
        <authorList>
            <person name="Carter J.M."/>
            <person name="Baker S.C."/>
            <person name="Pink R."/>
            <person name="Carter D.R."/>
            <person name="Collins A."/>
            <person name="Tomlin J."/>
            <person name="Gibbs M."/>
            <person name="Breuker C.J."/>
        </authorList>
    </citation>
    <scope>NUCLEOTIDE SEQUENCE</scope>
    <source>
        <tissue evidence="1">Ovary</tissue>
    </source>
</reference>
<accession>S4P6Q5</accession>
<organism evidence="1">
    <name type="scientific">Pararge aegeria</name>
    <name type="common">speckled wood butterfly</name>
    <dbReference type="NCBI Taxonomy" id="116150"/>
    <lineage>
        <taxon>Eukaryota</taxon>
        <taxon>Metazoa</taxon>
        <taxon>Ecdysozoa</taxon>
        <taxon>Arthropoda</taxon>
        <taxon>Hexapoda</taxon>
        <taxon>Insecta</taxon>
        <taxon>Pterygota</taxon>
        <taxon>Neoptera</taxon>
        <taxon>Endopterygota</taxon>
        <taxon>Lepidoptera</taxon>
        <taxon>Glossata</taxon>
        <taxon>Ditrysia</taxon>
        <taxon>Papilionoidea</taxon>
        <taxon>Nymphalidae</taxon>
        <taxon>Satyrinae</taxon>
        <taxon>Satyrini</taxon>
        <taxon>Parargina</taxon>
        <taxon>Pararge</taxon>
    </lineage>
</organism>